<feature type="compositionally biased region" description="Basic and acidic residues" evidence="1">
    <location>
        <begin position="799"/>
        <end position="816"/>
    </location>
</feature>
<feature type="region of interest" description="Disordered" evidence="1">
    <location>
        <begin position="596"/>
        <end position="618"/>
    </location>
</feature>
<feature type="compositionally biased region" description="Acidic residues" evidence="1">
    <location>
        <begin position="1500"/>
        <end position="1509"/>
    </location>
</feature>
<feature type="region of interest" description="Disordered" evidence="1">
    <location>
        <begin position="1362"/>
        <end position="1386"/>
    </location>
</feature>
<organism evidence="2 3">
    <name type="scientific">Choiromyces venosus 120613-1</name>
    <dbReference type="NCBI Taxonomy" id="1336337"/>
    <lineage>
        <taxon>Eukaryota</taxon>
        <taxon>Fungi</taxon>
        <taxon>Dikarya</taxon>
        <taxon>Ascomycota</taxon>
        <taxon>Pezizomycotina</taxon>
        <taxon>Pezizomycetes</taxon>
        <taxon>Pezizales</taxon>
        <taxon>Tuberaceae</taxon>
        <taxon>Choiromyces</taxon>
    </lineage>
</organism>
<feature type="compositionally biased region" description="Pro residues" evidence="1">
    <location>
        <begin position="51"/>
        <end position="60"/>
    </location>
</feature>
<sequence>MIDADVLFLRNSVDSYDSDYCESVPSVVDNPAIIGEDPVLKPELSAVVPGVIPPNSPLQPPIVSSQLEEEEEEEEECLGVSPGGHGKPGILGGQEPGDKNMQQETNPEPGAIKSSSGSGTPDSGWETGSMGPGDVELAPTQLEVAGFVPKAPRLENTHPIAPPGIIPKDPLSEQVEIESPFQEPFGIFNESDLSYDTSKGQEPVGEDSWDVDTWALEELGSIYDGESEAQLIKQESIPIRSDTAEVTLEEAPDVEPEKPPVLPIAIAPSLPILADFPTCGGGGLVSYSSDTESEWGVESVDSVDSQWALAILDNSGVMPETPKLESAEPIPLHLTEESEAQLIKQEGVPIPSDTAGVTLEEAPDVEPEKPPVLPIAIAPSLPILADFPTCGGGGLVSNSSDTESEWEVESVDSVDSQRALAILDNSGIMPETLELESAEPIPLPLTSGEFKAELFNHEGVLITDVVPKTPDIEAENPPVVPIPIPDSLPIRPAKLENPLKKEHSRFAKGGRGDGKRDQTASPTGGHISRVTKTEWEKKLKTDVAGENMTGGESVLLPVDTPCITGQVPILEFQTSAITLGLIPLVLPIQPPIVSDPPEEKGPSVTHMLDEQKSDDPKMPQAIQTDFASCGGWGLVPYSDETSNCGLEGESMGSVDVELGPLQLEVAGFVPETPKPEEYGDLAPPVIILKDSTTEQVKSEDPFEGLFDIFNKSDSNYDMSKGQEPANKDSLVTNAWGLGELSSYYGSGEFKGGLVNHEGVLVTDVVPKTPDIEAEKPPVAPIPIPNSLPIQPAKLENPLKEHSPFAKDGRGDGKRDQTASPTGGHISRVTKTEWEKKLKTNVAGENMTGGESALLPVDTPCITGRVPILELQTSAIAPGLIPLVLPIQPLIVSDPLEEKGPSVTHMLGDQKSDDPKMPQAIQTNFASCGGWGLVPYSGSETLKCGLEDESRLADVEMNLLQFEVANFVPETPKPEESRDLAPPVIILEDSTTEQVKSEDPFEGLLDIFNESVPNYDISKGQEPANKDSLVTNAWGLGELSSYYGGESEAQLIKQGSVPTRSDTAKVTLEEAPDVKPEKPPVLPIAIAPPPPPLADFPTCGGGGLVSYSSDTESEWEVESVDSVDSQWALTILDNAGIMPETPKLESAEPMPLPLTSGESKTELVDHEGALITDVVPKTLDEELEKSPVAPIPIPDSLPIGPAKLENPLKKEHSPLAKGGHGDRKRDKTASPAGGHTPRVTKTKKEKKLKTDVKKKAEEASEGGKSVLAAIETLSVIPGDTKLETAIPTNSTTIEPVSEARELQNALPTCSTSVQPVSEGLLLVGITPDSPSGTIQAAGGACEAPGPNIIALPVPEIVISPSAAVETPPADPSVRKKRQHTSNPNQRTRVSRMIPEKLRRSIYFQVRIPSRRTPFNGNQKSRWVGARSKKIRTAVNLLRWKEKKIELLFRSMMSDKIDASAESDDTIMSDDGDVVICQQIFDVSNSEEVEMMDFAEDRPDGEKDDDDDEFPERDPDAMDGVRYADGRPYSIEAIERALSNPPPYFRAFETPAAEAAEAAAALTRERGSDIAAIERALLSPGRAVDPRLAVSQQAQQVPQTTAALPQEQPRETVAAVLPQEQSRETVATVLPQERPEISQVQIPPQNNAPVVPAVLSREYHQSARVESALEQALTMPAAELAPQNNFTMAATVSTDESMFTEAEIEAAEFLSNLASEIDALVSDNHYNPQAVESTQLMLEQNMEPMPVQVAPVVTEQNSQQMPVEVAPMAPEQTITNPAVNTEPTPAAQPESLEAIKAGLEKSKQWLKKYDEDRERHKREKHIRAIVKRKRTSWRLKRTHFYSTLFDLESKNCARKSTAPKKAFPKQRQESSFTVRRIVNVHREYKKTIQKQRKKKVKGDVHPIVPASAGSNSINVPGAPDCDQMTDTQQLVCSAPDAEVMAERMNNITSLENSMGKDELLAIQSSGAFPGLESSDDECSDDELFLELFGDKYGNEVKMKEEAEMPDVEAYDPATPRINGLYSYAPEAPAMSFPSAEMDTVWDMPSSQPVAPTPPLPSTEVTMQEDPEAGPSEPRKSTVPSASAVPLKSCLKYPVASKARAAAIEQAAQRFQQGLWTFDQTPVVEDENEEEVPKWLIGPGGDVAGGSLSSMVIPTDGTTAVRADDDFTDIFGELPESKIPFSCADHSLCYVPPKVPPVPFLEAPVAPRPSKIPKADMRDDEEYDPFRDFTAQRAPPPPQAPVLTPPPSSRPGKAREMDFGPAVGSGEVEGEAAWSRSMPDHFKTPPTAPKTYPGTLVPNPDLYPDPRGLGLGAAGPSKRGKEMEWTDEDTQQLEALLDAMESPTDKEARRAAKIAKTEKKREWAKRVDAFWEKEDREEKENAARLKLLKEGAPRVFKPLKSRNR</sequence>
<evidence type="ECO:0000313" key="3">
    <source>
        <dbReference type="Proteomes" id="UP000276215"/>
    </source>
</evidence>
<feature type="compositionally biased region" description="Polar residues" evidence="1">
    <location>
        <begin position="191"/>
        <end position="200"/>
    </location>
</feature>
<dbReference type="Proteomes" id="UP000276215">
    <property type="component" value="Unassembled WGS sequence"/>
</dbReference>
<keyword evidence="3" id="KW-1185">Reference proteome</keyword>
<feature type="region of interest" description="Disordered" evidence="1">
    <location>
        <begin position="1889"/>
        <end position="1913"/>
    </location>
</feature>
<feature type="compositionally biased region" description="Pro residues" evidence="1">
    <location>
        <begin position="2231"/>
        <end position="2246"/>
    </location>
</feature>
<name>A0A3N4JAP5_9PEZI</name>
<accession>A0A3N4JAP5</accession>
<protein>
    <submittedName>
        <fullName evidence="2">Uncharacterized protein</fullName>
    </submittedName>
</protein>
<feature type="region of interest" description="Disordered" evidence="1">
    <location>
        <begin position="2225"/>
        <end position="2322"/>
    </location>
</feature>
<feature type="region of interest" description="Disordered" evidence="1">
    <location>
        <begin position="2041"/>
        <end position="2078"/>
    </location>
</feature>
<feature type="compositionally biased region" description="Basic and acidic residues" evidence="1">
    <location>
        <begin position="501"/>
        <end position="518"/>
    </location>
</feature>
<feature type="compositionally biased region" description="Basic and acidic residues" evidence="1">
    <location>
        <begin position="1247"/>
        <end position="1257"/>
    </location>
</feature>
<feature type="region of interest" description="Disordered" evidence="1">
    <location>
        <begin position="183"/>
        <end position="208"/>
    </location>
</feature>
<feature type="region of interest" description="Disordered" evidence="1">
    <location>
        <begin position="51"/>
        <end position="144"/>
    </location>
</feature>
<proteinExistence type="predicted"/>
<dbReference type="EMBL" id="ML120447">
    <property type="protein sequence ID" value="RPA93731.1"/>
    <property type="molecule type" value="Genomic_DNA"/>
</dbReference>
<dbReference type="STRING" id="1336337.A0A3N4JAP5"/>
<feature type="region of interest" description="Disordered" evidence="1">
    <location>
        <begin position="799"/>
        <end position="824"/>
    </location>
</feature>
<feature type="region of interest" description="Disordered" evidence="1">
    <location>
        <begin position="501"/>
        <end position="528"/>
    </location>
</feature>
<feature type="compositionally biased region" description="Basic and acidic residues" evidence="1">
    <location>
        <begin position="1205"/>
        <end position="1227"/>
    </location>
</feature>
<feature type="compositionally biased region" description="Basic and acidic residues" evidence="1">
    <location>
        <begin position="597"/>
        <end position="617"/>
    </location>
</feature>
<feature type="region of interest" description="Disordered" evidence="1">
    <location>
        <begin position="1494"/>
        <end position="1521"/>
    </location>
</feature>
<gene>
    <name evidence="2" type="ORF">L873DRAFT_1507752</name>
</gene>
<reference evidence="2 3" key="1">
    <citation type="journal article" date="2018" name="Nat. Ecol. Evol.">
        <title>Pezizomycetes genomes reveal the molecular basis of ectomycorrhizal truffle lifestyle.</title>
        <authorList>
            <person name="Murat C."/>
            <person name="Payen T."/>
            <person name="Noel B."/>
            <person name="Kuo A."/>
            <person name="Morin E."/>
            <person name="Chen J."/>
            <person name="Kohler A."/>
            <person name="Krizsan K."/>
            <person name="Balestrini R."/>
            <person name="Da Silva C."/>
            <person name="Montanini B."/>
            <person name="Hainaut M."/>
            <person name="Levati E."/>
            <person name="Barry K.W."/>
            <person name="Belfiori B."/>
            <person name="Cichocki N."/>
            <person name="Clum A."/>
            <person name="Dockter R.B."/>
            <person name="Fauchery L."/>
            <person name="Guy J."/>
            <person name="Iotti M."/>
            <person name="Le Tacon F."/>
            <person name="Lindquist E.A."/>
            <person name="Lipzen A."/>
            <person name="Malagnac F."/>
            <person name="Mello A."/>
            <person name="Molinier V."/>
            <person name="Miyauchi S."/>
            <person name="Poulain J."/>
            <person name="Riccioni C."/>
            <person name="Rubini A."/>
            <person name="Sitrit Y."/>
            <person name="Splivallo R."/>
            <person name="Traeger S."/>
            <person name="Wang M."/>
            <person name="Zifcakova L."/>
            <person name="Wipf D."/>
            <person name="Zambonelli A."/>
            <person name="Paolocci F."/>
            <person name="Nowrousian M."/>
            <person name="Ottonello S."/>
            <person name="Baldrian P."/>
            <person name="Spatafora J.W."/>
            <person name="Henrissat B."/>
            <person name="Nagy L.G."/>
            <person name="Aury J.M."/>
            <person name="Wincker P."/>
            <person name="Grigoriev I.V."/>
            <person name="Bonfante P."/>
            <person name="Martin F.M."/>
        </authorList>
    </citation>
    <scope>NUCLEOTIDE SEQUENCE [LARGE SCALE GENOMIC DNA]</scope>
    <source>
        <strain evidence="2 3">120613-1</strain>
    </source>
</reference>
<evidence type="ECO:0000256" key="1">
    <source>
        <dbReference type="SAM" id="MobiDB-lite"/>
    </source>
</evidence>
<feature type="compositionally biased region" description="Basic residues" evidence="1">
    <location>
        <begin position="1237"/>
        <end position="1246"/>
    </location>
</feature>
<evidence type="ECO:0000313" key="2">
    <source>
        <dbReference type="EMBL" id="RPA93731.1"/>
    </source>
</evidence>
<feature type="compositionally biased region" description="Gly residues" evidence="1">
    <location>
        <begin position="81"/>
        <end position="95"/>
    </location>
</feature>
<feature type="compositionally biased region" description="Acidic residues" evidence="1">
    <location>
        <begin position="67"/>
        <end position="77"/>
    </location>
</feature>
<feature type="region of interest" description="Disordered" evidence="1">
    <location>
        <begin position="1184"/>
        <end position="1262"/>
    </location>
</feature>